<evidence type="ECO:0000259" key="3">
    <source>
        <dbReference type="PROSITE" id="PS50076"/>
    </source>
</evidence>
<dbReference type="AlphaFoldDB" id="A0A8T3C7R2"/>
<dbReference type="SMR" id="A0A8T3C7R2"/>
<dbReference type="OrthoDB" id="550424at2759"/>
<dbReference type="PANTHER" id="PTHR24078:SF538">
    <property type="entry name" value="DNAJ HEAT SHOCK FAMILY PROTEIN"/>
    <property type="match status" value="1"/>
</dbReference>
<dbReference type="FunFam" id="2.60.260.20:FF:000030">
    <property type="entry name" value="DNAJ heat shock family protein"/>
    <property type="match status" value="1"/>
</dbReference>
<proteinExistence type="predicted"/>
<accession>A0A8T3C7R2</accession>
<keyword evidence="1" id="KW-0143">Chaperone</keyword>
<evidence type="ECO:0000256" key="2">
    <source>
        <dbReference type="SAM" id="MobiDB-lite"/>
    </source>
</evidence>
<dbReference type="InterPro" id="IPR036869">
    <property type="entry name" value="J_dom_sf"/>
</dbReference>
<dbReference type="SUPFAM" id="SSF46565">
    <property type="entry name" value="Chaperone J-domain"/>
    <property type="match status" value="1"/>
</dbReference>
<evidence type="ECO:0000313" key="5">
    <source>
        <dbReference type="Proteomes" id="UP000829196"/>
    </source>
</evidence>
<protein>
    <recommendedName>
        <fullName evidence="3">J domain-containing protein</fullName>
    </recommendedName>
</protein>
<dbReference type="PROSITE" id="PS00636">
    <property type="entry name" value="DNAJ_1"/>
    <property type="match status" value="1"/>
</dbReference>
<evidence type="ECO:0000313" key="4">
    <source>
        <dbReference type="EMBL" id="KAI0529027.1"/>
    </source>
</evidence>
<feature type="compositionally biased region" description="Low complexity" evidence="2">
    <location>
        <begin position="80"/>
        <end position="91"/>
    </location>
</feature>
<dbReference type="Gene3D" id="1.10.287.110">
    <property type="entry name" value="DnaJ domain"/>
    <property type="match status" value="1"/>
</dbReference>
<dbReference type="InterPro" id="IPR002939">
    <property type="entry name" value="DnaJ_C"/>
</dbReference>
<reference evidence="4" key="1">
    <citation type="journal article" date="2022" name="Front. Genet.">
        <title>Chromosome-Scale Assembly of the Dendrobium nobile Genome Provides Insights Into the Molecular Mechanism of the Biosynthesis of the Medicinal Active Ingredient of Dendrobium.</title>
        <authorList>
            <person name="Xu Q."/>
            <person name="Niu S.-C."/>
            <person name="Li K.-L."/>
            <person name="Zheng P.-J."/>
            <person name="Zhang X.-J."/>
            <person name="Jia Y."/>
            <person name="Liu Y."/>
            <person name="Niu Y.-X."/>
            <person name="Yu L.-H."/>
            <person name="Chen D.-F."/>
            <person name="Zhang G.-Q."/>
        </authorList>
    </citation>
    <scope>NUCLEOTIDE SEQUENCE</scope>
    <source>
        <tissue evidence="4">Leaf</tissue>
    </source>
</reference>
<dbReference type="GO" id="GO:0005829">
    <property type="term" value="C:cytosol"/>
    <property type="evidence" value="ECO:0007669"/>
    <property type="project" value="TreeGrafter"/>
</dbReference>
<keyword evidence="5" id="KW-1185">Reference proteome</keyword>
<feature type="domain" description="J" evidence="3">
    <location>
        <begin position="4"/>
        <end position="70"/>
    </location>
</feature>
<comment type="caution">
    <text evidence="4">The sequence shown here is derived from an EMBL/GenBank/DDBJ whole genome shotgun (WGS) entry which is preliminary data.</text>
</comment>
<dbReference type="Pfam" id="PF01556">
    <property type="entry name" value="DnaJ_C"/>
    <property type="match status" value="1"/>
</dbReference>
<dbReference type="InterPro" id="IPR001623">
    <property type="entry name" value="DnaJ_domain"/>
</dbReference>
<dbReference type="PROSITE" id="PS50076">
    <property type="entry name" value="DNAJ_2"/>
    <property type="match status" value="1"/>
</dbReference>
<feature type="compositionally biased region" description="Polar residues" evidence="2">
    <location>
        <begin position="128"/>
        <end position="140"/>
    </location>
</feature>
<dbReference type="SUPFAM" id="SSF49493">
    <property type="entry name" value="HSP40/DnaJ peptide-binding domain"/>
    <property type="match status" value="2"/>
</dbReference>
<dbReference type="CDD" id="cd06257">
    <property type="entry name" value="DnaJ"/>
    <property type="match status" value="1"/>
</dbReference>
<dbReference type="InterPro" id="IPR051339">
    <property type="entry name" value="DnaJ_subfamily_B"/>
</dbReference>
<feature type="region of interest" description="Disordered" evidence="2">
    <location>
        <begin position="67"/>
        <end position="91"/>
    </location>
</feature>
<feature type="region of interest" description="Disordered" evidence="2">
    <location>
        <begin position="123"/>
        <end position="144"/>
    </location>
</feature>
<dbReference type="FunFam" id="2.60.260.20:FF:000002">
    <property type="entry name" value="Dnaj homolog subfamily b member"/>
    <property type="match status" value="1"/>
</dbReference>
<dbReference type="PANTHER" id="PTHR24078">
    <property type="entry name" value="DNAJ HOMOLOG SUBFAMILY C MEMBER"/>
    <property type="match status" value="1"/>
</dbReference>
<evidence type="ECO:0000256" key="1">
    <source>
        <dbReference type="ARBA" id="ARBA00023186"/>
    </source>
</evidence>
<dbReference type="InterPro" id="IPR018253">
    <property type="entry name" value="DnaJ_domain_CS"/>
</dbReference>
<organism evidence="4 5">
    <name type="scientific">Dendrobium nobile</name>
    <name type="common">Orchid</name>
    <dbReference type="NCBI Taxonomy" id="94219"/>
    <lineage>
        <taxon>Eukaryota</taxon>
        <taxon>Viridiplantae</taxon>
        <taxon>Streptophyta</taxon>
        <taxon>Embryophyta</taxon>
        <taxon>Tracheophyta</taxon>
        <taxon>Spermatophyta</taxon>
        <taxon>Magnoliopsida</taxon>
        <taxon>Liliopsida</taxon>
        <taxon>Asparagales</taxon>
        <taxon>Orchidaceae</taxon>
        <taxon>Epidendroideae</taxon>
        <taxon>Malaxideae</taxon>
        <taxon>Dendrobiinae</taxon>
        <taxon>Dendrobium</taxon>
    </lineage>
</organism>
<dbReference type="CDD" id="cd10747">
    <property type="entry name" value="DnaJ_C"/>
    <property type="match status" value="1"/>
</dbReference>
<dbReference type="PRINTS" id="PR00625">
    <property type="entry name" value="JDOMAIN"/>
</dbReference>
<dbReference type="GO" id="GO:0005783">
    <property type="term" value="C:endoplasmic reticulum"/>
    <property type="evidence" value="ECO:0007669"/>
    <property type="project" value="UniProtKB-ARBA"/>
</dbReference>
<dbReference type="InterPro" id="IPR008971">
    <property type="entry name" value="HSP40/DnaJ_pept-bd"/>
</dbReference>
<dbReference type="SMART" id="SM00271">
    <property type="entry name" value="DnaJ"/>
    <property type="match status" value="1"/>
</dbReference>
<dbReference type="Gene3D" id="2.60.260.20">
    <property type="entry name" value="Urease metallochaperone UreE, N-terminal domain"/>
    <property type="match status" value="2"/>
</dbReference>
<dbReference type="Pfam" id="PF00226">
    <property type="entry name" value="DnaJ"/>
    <property type="match status" value="1"/>
</dbReference>
<dbReference type="GO" id="GO:0006457">
    <property type="term" value="P:protein folding"/>
    <property type="evidence" value="ECO:0007669"/>
    <property type="project" value="InterPro"/>
</dbReference>
<sequence length="329" mass="36711">MGVDYYNILKVNRNATNEDLRKAYRRLAMLWHPDKHRGDKQIAEARFKEISEAYDVLNDPQKRAIYDENGEEGLKGTAPSGSRRATSYSAASRGQNNFQFNARSAEDIFAEAFQNEIDSEYMPRSKPTRLQTEGTNSQGVNVGAASKAQKAPAIERKLLCSLEELYKGSTRKIKISRNVIISNGRSVPQSEVLVIDVKPGWKKGTKITFPRMGNEEANMIPADIVFEIDEKPHALYMRAGNDLVVHLKISLGEALGGTTVKLQTLDDRELTVQLANIVSPGYELLIAKEGMPIAREPGNKGNLRIKFDVIFPSSLTEEQRTGIKNILQC</sequence>
<dbReference type="Proteomes" id="UP000829196">
    <property type="component" value="Unassembled WGS sequence"/>
</dbReference>
<dbReference type="GO" id="GO:0051082">
    <property type="term" value="F:unfolded protein binding"/>
    <property type="evidence" value="ECO:0007669"/>
    <property type="project" value="InterPro"/>
</dbReference>
<gene>
    <name evidence="4" type="ORF">KFK09_001572</name>
</gene>
<dbReference type="GO" id="GO:0051087">
    <property type="term" value="F:protein-folding chaperone binding"/>
    <property type="evidence" value="ECO:0007669"/>
    <property type="project" value="TreeGrafter"/>
</dbReference>
<name>A0A8T3C7R2_DENNO</name>
<dbReference type="EMBL" id="JAGYWB010000002">
    <property type="protein sequence ID" value="KAI0529027.1"/>
    <property type="molecule type" value="Genomic_DNA"/>
</dbReference>